<dbReference type="PRINTS" id="PR00719">
    <property type="entry name" value="LMWPTPASE"/>
</dbReference>
<dbReference type="GO" id="GO:0004725">
    <property type="term" value="F:protein tyrosine phosphatase activity"/>
    <property type="evidence" value="ECO:0007669"/>
    <property type="project" value="InterPro"/>
</dbReference>
<keyword evidence="3" id="KW-0904">Protein phosphatase</keyword>
<gene>
    <name evidence="6" type="ORF">FE782_19265</name>
</gene>
<dbReference type="SMART" id="SM00226">
    <property type="entry name" value="LMWPc"/>
    <property type="match status" value="1"/>
</dbReference>
<dbReference type="InterPro" id="IPR017867">
    <property type="entry name" value="Tyr_phospatase_low_mol_wt"/>
</dbReference>
<organism evidence="6 7">
    <name type="scientific">Paenibacillus antri</name>
    <dbReference type="NCBI Taxonomy" id="2582848"/>
    <lineage>
        <taxon>Bacteria</taxon>
        <taxon>Bacillati</taxon>
        <taxon>Bacillota</taxon>
        <taxon>Bacilli</taxon>
        <taxon>Bacillales</taxon>
        <taxon>Paenibacillaceae</taxon>
        <taxon>Paenibacillus</taxon>
    </lineage>
</organism>
<evidence type="ECO:0000313" key="6">
    <source>
        <dbReference type="EMBL" id="TLS50507.1"/>
    </source>
</evidence>
<dbReference type="RefSeq" id="WP_138195874.1">
    <property type="nucleotide sequence ID" value="NZ_VCIW01000014.1"/>
</dbReference>
<dbReference type="PANTHER" id="PTHR11717">
    <property type="entry name" value="LOW MOLECULAR WEIGHT PROTEIN TYROSINE PHOSPHATASE"/>
    <property type="match status" value="1"/>
</dbReference>
<dbReference type="Proteomes" id="UP000309676">
    <property type="component" value="Unassembled WGS sequence"/>
</dbReference>
<protein>
    <submittedName>
        <fullName evidence="6">Low molecular weight protein arginine phosphatase</fullName>
    </submittedName>
</protein>
<proteinExistence type="inferred from homology"/>
<dbReference type="InterPro" id="IPR050438">
    <property type="entry name" value="LMW_PTPase"/>
</dbReference>
<comment type="caution">
    <text evidence="6">The sequence shown here is derived from an EMBL/GenBank/DDBJ whole genome shotgun (WGS) entry which is preliminary data.</text>
</comment>
<feature type="active site" description="Nucleophile" evidence="4">
    <location>
        <position position="8"/>
    </location>
</feature>
<accession>A0A5R9G2C4</accession>
<dbReference type="SUPFAM" id="SSF52788">
    <property type="entry name" value="Phosphotyrosine protein phosphatases I"/>
    <property type="match status" value="1"/>
</dbReference>
<dbReference type="Pfam" id="PF01451">
    <property type="entry name" value="LMWPc"/>
    <property type="match status" value="1"/>
</dbReference>
<dbReference type="OrthoDB" id="9784339at2"/>
<dbReference type="Gene3D" id="3.40.50.2300">
    <property type="match status" value="1"/>
</dbReference>
<dbReference type="CDD" id="cd16344">
    <property type="entry name" value="LMWPAP"/>
    <property type="match status" value="1"/>
</dbReference>
<dbReference type="PANTHER" id="PTHR11717:SF31">
    <property type="entry name" value="LOW MOLECULAR WEIGHT PROTEIN-TYROSINE-PHOSPHATASE ETP-RELATED"/>
    <property type="match status" value="1"/>
</dbReference>
<dbReference type="AlphaFoldDB" id="A0A5R9G2C4"/>
<dbReference type="EMBL" id="VCIW01000014">
    <property type="protein sequence ID" value="TLS50507.1"/>
    <property type="molecule type" value="Genomic_DNA"/>
</dbReference>
<reference evidence="6 7" key="1">
    <citation type="submission" date="2019-05" db="EMBL/GenBank/DDBJ databases">
        <authorList>
            <person name="Narsing Rao M.P."/>
            <person name="Li W.J."/>
        </authorList>
    </citation>
    <scope>NUCLEOTIDE SEQUENCE [LARGE SCALE GENOMIC DNA]</scope>
    <source>
        <strain evidence="6 7">SYSU_K30003</strain>
    </source>
</reference>
<evidence type="ECO:0000256" key="2">
    <source>
        <dbReference type="ARBA" id="ARBA00022801"/>
    </source>
</evidence>
<evidence type="ECO:0000313" key="7">
    <source>
        <dbReference type="Proteomes" id="UP000309676"/>
    </source>
</evidence>
<name>A0A5R9G2C4_9BACL</name>
<keyword evidence="2" id="KW-0378">Hydrolase</keyword>
<feature type="active site" evidence="4">
    <location>
        <position position="14"/>
    </location>
</feature>
<evidence type="ECO:0000256" key="4">
    <source>
        <dbReference type="PIRSR" id="PIRSR617867-1"/>
    </source>
</evidence>
<comment type="similarity">
    <text evidence="1">Belongs to the low molecular weight phosphotyrosine protein phosphatase family.</text>
</comment>
<evidence type="ECO:0000256" key="1">
    <source>
        <dbReference type="ARBA" id="ARBA00011063"/>
    </source>
</evidence>
<sequence>MKRILLVCTGNTCRSPMAEALFRKRAAARGVPVEVKSAGVAAVPGQPMSGHAADVLRERGVDPSGFRSSEATPELVRWADLILTMTSHHKRHLLELYPDAVEKTFALKEYAGGDPETAALFAERESLAAELQMRLALGQQISNEEREKLYELDRRLPNPDVQDPIGGSRARYEKTADEIETAIAAALDRLYSE</sequence>
<feature type="domain" description="Phosphotyrosine protein phosphatase I" evidence="5">
    <location>
        <begin position="2"/>
        <end position="189"/>
    </location>
</feature>
<dbReference type="InterPro" id="IPR036196">
    <property type="entry name" value="Ptyr_pPase_sf"/>
</dbReference>
<evidence type="ECO:0000256" key="3">
    <source>
        <dbReference type="ARBA" id="ARBA00022912"/>
    </source>
</evidence>
<evidence type="ECO:0000259" key="5">
    <source>
        <dbReference type="SMART" id="SM00226"/>
    </source>
</evidence>
<keyword evidence="7" id="KW-1185">Reference proteome</keyword>
<dbReference type="InterPro" id="IPR023485">
    <property type="entry name" value="Ptyr_pPase"/>
</dbReference>